<name>A0ABM9EV75_9BACI</name>
<sequence>MSVKKWLTGLVVLLAMIVIVTTLGSLGVFAKSGVVTQPMETVKAIEVKLNDDYFNPKVITILNGKTTPLILKNEGKKEHTFTVEKLRIDAEVQPGKEKTITVKPKKPGTYELICRYHFSKGMDGKVIVK</sequence>
<evidence type="ECO:0000259" key="3">
    <source>
        <dbReference type="Pfam" id="PF13473"/>
    </source>
</evidence>
<evidence type="ECO:0000256" key="2">
    <source>
        <dbReference type="ARBA" id="ARBA00023008"/>
    </source>
</evidence>
<dbReference type="PANTHER" id="PTHR38439:SF3">
    <property type="entry name" value="COPPER-RESISTANT CUPROPROTEIN COPI"/>
    <property type="match status" value="1"/>
</dbReference>
<dbReference type="Proteomes" id="UP000838308">
    <property type="component" value="Unassembled WGS sequence"/>
</dbReference>
<dbReference type="InterPro" id="IPR028096">
    <property type="entry name" value="EfeO_Cupredoxin"/>
</dbReference>
<dbReference type="Pfam" id="PF13473">
    <property type="entry name" value="Cupredoxin_1"/>
    <property type="match status" value="1"/>
</dbReference>
<proteinExistence type="predicted"/>
<organism evidence="4 5">
    <name type="scientific">Neobacillus rhizosphaerae</name>
    <dbReference type="NCBI Taxonomy" id="2880965"/>
    <lineage>
        <taxon>Bacteria</taxon>
        <taxon>Bacillati</taxon>
        <taxon>Bacillota</taxon>
        <taxon>Bacilli</taxon>
        <taxon>Bacillales</taxon>
        <taxon>Bacillaceae</taxon>
        <taxon>Neobacillus</taxon>
    </lineage>
</organism>
<feature type="domain" description="EfeO-type cupredoxin-like" evidence="3">
    <location>
        <begin position="38"/>
        <end position="128"/>
    </location>
</feature>
<comment type="caution">
    <text evidence="4">The sequence shown here is derived from an EMBL/GenBank/DDBJ whole genome shotgun (WGS) entry which is preliminary data.</text>
</comment>
<keyword evidence="2" id="KW-0186">Copper</keyword>
<reference evidence="4" key="1">
    <citation type="submission" date="2022-04" db="EMBL/GenBank/DDBJ databases">
        <authorList>
            <person name="Criscuolo A."/>
        </authorList>
    </citation>
    <scope>NUCLEOTIDE SEQUENCE</scope>
    <source>
        <strain evidence="4">CIP111895</strain>
    </source>
</reference>
<evidence type="ECO:0000256" key="1">
    <source>
        <dbReference type="ARBA" id="ARBA00022723"/>
    </source>
</evidence>
<dbReference type="InterPro" id="IPR008972">
    <property type="entry name" value="Cupredoxin"/>
</dbReference>
<protein>
    <recommendedName>
        <fullName evidence="3">EfeO-type cupredoxin-like domain-containing protein</fullName>
    </recommendedName>
</protein>
<dbReference type="PANTHER" id="PTHR38439">
    <property type="entry name" value="AURACYANIN-B"/>
    <property type="match status" value="1"/>
</dbReference>
<dbReference type="Gene3D" id="2.60.40.420">
    <property type="entry name" value="Cupredoxins - blue copper proteins"/>
    <property type="match status" value="1"/>
</dbReference>
<evidence type="ECO:0000313" key="5">
    <source>
        <dbReference type="Proteomes" id="UP000838308"/>
    </source>
</evidence>
<evidence type="ECO:0000313" key="4">
    <source>
        <dbReference type="EMBL" id="CAH2716552.1"/>
    </source>
</evidence>
<dbReference type="EMBL" id="CALBWS010000029">
    <property type="protein sequence ID" value="CAH2716552.1"/>
    <property type="molecule type" value="Genomic_DNA"/>
</dbReference>
<accession>A0ABM9EV75</accession>
<dbReference type="RefSeq" id="WP_248736807.1">
    <property type="nucleotide sequence ID" value="NZ_CALBWS010000029.1"/>
</dbReference>
<keyword evidence="1" id="KW-0479">Metal-binding</keyword>
<gene>
    <name evidence="4" type="ORF">BACCIP111895_03739</name>
</gene>
<keyword evidence="5" id="KW-1185">Reference proteome</keyword>
<dbReference type="SUPFAM" id="SSF49503">
    <property type="entry name" value="Cupredoxins"/>
    <property type="match status" value="1"/>
</dbReference>
<dbReference type="InterPro" id="IPR050845">
    <property type="entry name" value="Cu-binding_ET"/>
</dbReference>